<accession>A0A4V1J2N5</accession>
<organism evidence="1 2">
    <name type="scientific">Metschnikowia bicuspidata</name>
    <dbReference type="NCBI Taxonomy" id="27322"/>
    <lineage>
        <taxon>Eukaryota</taxon>
        <taxon>Fungi</taxon>
        <taxon>Dikarya</taxon>
        <taxon>Ascomycota</taxon>
        <taxon>Saccharomycotina</taxon>
        <taxon>Pichiomycetes</taxon>
        <taxon>Metschnikowiaceae</taxon>
        <taxon>Metschnikowia</taxon>
    </lineage>
</organism>
<proteinExistence type="predicted"/>
<evidence type="ECO:0000313" key="1">
    <source>
        <dbReference type="EMBL" id="RKP29179.1"/>
    </source>
</evidence>
<dbReference type="Gene3D" id="1.25.40.180">
    <property type="match status" value="1"/>
</dbReference>
<keyword evidence="2" id="KW-1185">Reference proteome</keyword>
<protein>
    <submittedName>
        <fullName evidence="1">Uncharacterized protein</fullName>
    </submittedName>
</protein>
<evidence type="ECO:0000313" key="2">
    <source>
        <dbReference type="Proteomes" id="UP000268321"/>
    </source>
</evidence>
<dbReference type="InterPro" id="IPR016024">
    <property type="entry name" value="ARM-type_fold"/>
</dbReference>
<dbReference type="AlphaFoldDB" id="A0A4V1J2N5"/>
<dbReference type="EMBL" id="ML004504">
    <property type="protein sequence ID" value="RKP29179.1"/>
    <property type="molecule type" value="Genomic_DNA"/>
</dbReference>
<gene>
    <name evidence="1" type="ORF">METBISCDRAFT_24472</name>
</gene>
<dbReference type="Proteomes" id="UP000268321">
    <property type="component" value="Unassembled WGS sequence"/>
</dbReference>
<dbReference type="SUPFAM" id="SSF48371">
    <property type="entry name" value="ARM repeat"/>
    <property type="match status" value="1"/>
</dbReference>
<sequence>MKKEEVNVAPDGSHVLNSYEVERQTRRCLAAMPVVGAASTVIALRQLAKQVVWDNCMLLRVVVQTIVAEVYASPDSTSELADVCHHLVWDRGIDGMSAQQLLVLACQNSYDAYWQQVSFAAAEKKRPGLEITPGVALCRLGPCGRELMQFYGYLFCLEILPERFVIHVVLEHVRHVRELPEERLHDLACLLEICGPKLAVADQNRAVLAQMLVIMQMAVATPLISFKRQQLLRLLVLMCYSWESAVAGASSVREMAHNALATEDTSKVQS</sequence>
<reference evidence="2" key="1">
    <citation type="journal article" date="2018" name="Nat. Microbiol.">
        <title>Leveraging single-cell genomics to expand the fungal tree of life.</title>
        <authorList>
            <person name="Ahrendt S.R."/>
            <person name="Quandt C.A."/>
            <person name="Ciobanu D."/>
            <person name="Clum A."/>
            <person name="Salamov A."/>
            <person name="Andreopoulos B."/>
            <person name="Cheng J.F."/>
            <person name="Woyke T."/>
            <person name="Pelin A."/>
            <person name="Henrissat B."/>
            <person name="Reynolds N.K."/>
            <person name="Benny G.L."/>
            <person name="Smith M.E."/>
            <person name="James T.Y."/>
            <person name="Grigoriev I.V."/>
        </authorList>
    </citation>
    <scope>NUCLEOTIDE SEQUENCE [LARGE SCALE GENOMIC DNA]</scope>
    <source>
        <strain evidence="2">Baker2002</strain>
    </source>
</reference>
<name>A0A4V1J2N5_9ASCO</name>